<keyword evidence="1" id="KW-0472">Membrane</keyword>
<dbReference type="AlphaFoldDB" id="A0A2M6U6Q6"/>
<evidence type="ECO:0000313" key="3">
    <source>
        <dbReference type="Proteomes" id="UP000228930"/>
    </source>
</evidence>
<organism evidence="2 3">
    <name type="scientific">Bradyrhizobium nitroreducens</name>
    <dbReference type="NCBI Taxonomy" id="709803"/>
    <lineage>
        <taxon>Bacteria</taxon>
        <taxon>Pseudomonadati</taxon>
        <taxon>Pseudomonadota</taxon>
        <taxon>Alphaproteobacteria</taxon>
        <taxon>Hyphomicrobiales</taxon>
        <taxon>Nitrobacteraceae</taxon>
        <taxon>Bradyrhizobium</taxon>
    </lineage>
</organism>
<feature type="transmembrane region" description="Helical" evidence="1">
    <location>
        <begin position="86"/>
        <end position="104"/>
    </location>
</feature>
<evidence type="ECO:0000256" key="1">
    <source>
        <dbReference type="SAM" id="Phobius"/>
    </source>
</evidence>
<reference evidence="2 3" key="1">
    <citation type="submission" date="2015-06" db="EMBL/GenBank/DDBJ databases">
        <title>Comparative genome analysis of nirS-carrying Bradyrhizobium sp. strains.</title>
        <authorList>
            <person name="Ishii S."/>
            <person name="Jang J."/>
            <person name="Nishizawa T."/>
            <person name="Senoo K."/>
        </authorList>
    </citation>
    <scope>NUCLEOTIDE SEQUENCE [LARGE SCALE GENOMIC DNA]</scope>
    <source>
        <strain evidence="2 3">TSA1</strain>
    </source>
</reference>
<keyword evidence="1" id="KW-0812">Transmembrane</keyword>
<keyword evidence="3" id="KW-1185">Reference proteome</keyword>
<keyword evidence="1" id="KW-1133">Transmembrane helix</keyword>
<accession>A0A2M6U6Q6</accession>
<gene>
    <name evidence="2" type="ORF">TSA1_05000</name>
</gene>
<dbReference type="Proteomes" id="UP000228930">
    <property type="component" value="Unassembled WGS sequence"/>
</dbReference>
<evidence type="ECO:0000313" key="2">
    <source>
        <dbReference type="EMBL" id="PIT00191.1"/>
    </source>
</evidence>
<name>A0A2M6U6Q6_9BRAD</name>
<proteinExistence type="predicted"/>
<protein>
    <submittedName>
        <fullName evidence="2">Uncharacterized protein</fullName>
    </submittedName>
</protein>
<comment type="caution">
    <text evidence="2">The sequence shown here is derived from an EMBL/GenBank/DDBJ whole genome shotgun (WGS) entry which is preliminary data.</text>
</comment>
<sequence length="106" mass="11793">MVDQNSSHTLAQSAGEEAVLTLAEFGLMDRVSARLGRWTPEGKRFLAEGMQAWRDWRDQIDADAEAERREIDRRASADNVRWAKRAPIAVCITAGLIVAGWIAAKL</sequence>
<dbReference type="EMBL" id="LFJC01000003">
    <property type="protein sequence ID" value="PIT00191.1"/>
    <property type="molecule type" value="Genomic_DNA"/>
</dbReference>